<dbReference type="Proteomes" id="UP000736335">
    <property type="component" value="Unassembled WGS sequence"/>
</dbReference>
<dbReference type="PROSITE" id="PS50005">
    <property type="entry name" value="TPR"/>
    <property type="match status" value="1"/>
</dbReference>
<accession>A0A9P6HP41</accession>
<dbReference type="Pfam" id="PF13424">
    <property type="entry name" value="TPR_12"/>
    <property type="match status" value="1"/>
</dbReference>
<keyword evidence="2" id="KW-0175">Coiled coil</keyword>
<feature type="coiled-coil region" evidence="2">
    <location>
        <begin position="88"/>
        <end position="115"/>
    </location>
</feature>
<dbReference type="Gene3D" id="1.25.40.10">
    <property type="entry name" value="Tetratricopeptide repeat domain"/>
    <property type="match status" value="1"/>
</dbReference>
<dbReference type="OrthoDB" id="1534087at2759"/>
<dbReference type="SUPFAM" id="SSF48452">
    <property type="entry name" value="TPR-like"/>
    <property type="match status" value="1"/>
</dbReference>
<sequence length="894" mass="99817">MATDSPKPKEWDGVVSTLNVFIEAFNLAKEISSVTPARAVFGSVAVILTTIKESFANRQDCIELGQTCVEICCVLDRGTKGKGAEHLNQLVRDAINRAQTTVAEIERNVKKQSKRNAASRLFHAKNDQAKIAGWASDLNKILQIFNTELAIDTNVTASNTHNVVSDTHNVVSGTQNVVSETQNMVSDIHRAVVKPQGASDGGNSAAPTSAHGECPPPPPRTCFGRNELIEKVVCLAEDLEPVALIGAGGIGKTSIALTVLHHDRIKKRFGDNRRFIRCDQFPTSLPHLLSRLSEVIGADIENPTDLAPLRPFLSSREMILFLDNAESILDPQGTDAREIYKTVQELSRFSNICLGVTSRISTVPPHFRRPIISSLSAQSACDIFYSIYDNGGRSEVIGDLVRQLDFHALSITLLATTASHNFWDYTRLTNEWNVQRAQVLQTDYNESLAATIELSLASPTFRSLGPHARDLLGVVAFLPQGINENNLNWLFSTIPNRKNIFDKFCVLSLTSRSNNFITMLAPIRDHLRPRDPKLSPLLCTTKDYYFTRLSVFVNPGRPGFEEARWVVSEDVNAEHLLEVFTSIDTNSDIVWDAFAGFMMHLYWHKRRYTVLGPRVEGLADDHHSKPICLIHLARLSHLLGNYSEQKRLLSQAIKLKKEREDDSQVAYVLRLLSIANQALGLHDEGIQQTKEALAIYERLGYTINQAECWKDLAELFHSKGRLDDAEKAGLHAIDLLPEKGEEFKLCQTHRSLGSIYGAKREKEKAIDHFEKALRLASAFGWRNQLFWNHYSLAGLFLNEAKFDEAHSHIDQAKSHAADNALYLGRAMEWKAQIWYRQRRLEDALSEALGALEIFEKLGASTDTVRCEDFLEQIEQAIAARDAPSSGPTATSPSH</sequence>
<dbReference type="InterPro" id="IPR036537">
    <property type="entry name" value="Adaptor_Cbl_N_dom_sf"/>
</dbReference>
<dbReference type="InterPro" id="IPR019734">
    <property type="entry name" value="TPR_rpt"/>
</dbReference>
<dbReference type="GO" id="GO:0007166">
    <property type="term" value="P:cell surface receptor signaling pathway"/>
    <property type="evidence" value="ECO:0007669"/>
    <property type="project" value="InterPro"/>
</dbReference>
<evidence type="ECO:0000313" key="4">
    <source>
        <dbReference type="EMBL" id="KAF9792079.1"/>
    </source>
</evidence>
<dbReference type="InterPro" id="IPR011990">
    <property type="entry name" value="TPR-like_helical_dom_sf"/>
</dbReference>
<dbReference type="PANTHER" id="PTHR47691">
    <property type="entry name" value="REGULATOR-RELATED"/>
    <property type="match status" value="1"/>
</dbReference>
<protein>
    <recommendedName>
        <fullName evidence="6">NB-ARC domain-containing protein</fullName>
    </recommendedName>
</protein>
<gene>
    <name evidence="4" type="ORF">BJ322DRAFT_10503</name>
</gene>
<reference evidence="4" key="2">
    <citation type="submission" date="2020-11" db="EMBL/GenBank/DDBJ databases">
        <authorList>
            <consortium name="DOE Joint Genome Institute"/>
            <person name="Kuo A."/>
            <person name="Miyauchi S."/>
            <person name="Kiss E."/>
            <person name="Drula E."/>
            <person name="Kohler A."/>
            <person name="Sanchez-Garcia M."/>
            <person name="Andreopoulos B."/>
            <person name="Barry K.W."/>
            <person name="Bonito G."/>
            <person name="Buee M."/>
            <person name="Carver A."/>
            <person name="Chen C."/>
            <person name="Cichocki N."/>
            <person name="Clum A."/>
            <person name="Culley D."/>
            <person name="Crous P.W."/>
            <person name="Fauchery L."/>
            <person name="Girlanda M."/>
            <person name="Hayes R."/>
            <person name="Keri Z."/>
            <person name="Labutti K."/>
            <person name="Lipzen A."/>
            <person name="Lombard V."/>
            <person name="Magnuson J."/>
            <person name="Maillard F."/>
            <person name="Morin E."/>
            <person name="Murat C."/>
            <person name="Nolan M."/>
            <person name="Ohm R."/>
            <person name="Pangilinan J."/>
            <person name="Pereira M."/>
            <person name="Perotto S."/>
            <person name="Peter M."/>
            <person name="Riley R."/>
            <person name="Sitrit Y."/>
            <person name="Stielow B."/>
            <person name="Szollosi G."/>
            <person name="Zifcakova L."/>
            <person name="Stursova M."/>
            <person name="Spatafora J.W."/>
            <person name="Tedersoo L."/>
            <person name="Vaario L.-M."/>
            <person name="Yamada A."/>
            <person name="Yan M."/>
            <person name="Wang P."/>
            <person name="Xu J."/>
            <person name="Bruns T."/>
            <person name="Baldrian P."/>
            <person name="Vilgalys R."/>
            <person name="Henrissat B."/>
            <person name="Grigoriev I.V."/>
            <person name="Hibbett D."/>
            <person name="Nagy L.G."/>
            <person name="Martin F.M."/>
        </authorList>
    </citation>
    <scope>NUCLEOTIDE SEQUENCE</scope>
    <source>
        <strain evidence="4">UH-Tt-Lm1</strain>
    </source>
</reference>
<evidence type="ECO:0000256" key="1">
    <source>
        <dbReference type="PROSITE-ProRule" id="PRU00339"/>
    </source>
</evidence>
<evidence type="ECO:0000313" key="5">
    <source>
        <dbReference type="Proteomes" id="UP000736335"/>
    </source>
</evidence>
<dbReference type="InterPro" id="IPR027417">
    <property type="entry name" value="P-loop_NTPase"/>
</dbReference>
<evidence type="ECO:0008006" key="6">
    <source>
        <dbReference type="Google" id="ProtNLM"/>
    </source>
</evidence>
<proteinExistence type="predicted"/>
<evidence type="ECO:0000256" key="2">
    <source>
        <dbReference type="SAM" id="Coils"/>
    </source>
</evidence>
<reference evidence="4" key="1">
    <citation type="journal article" date="2020" name="Nat. Commun.">
        <title>Large-scale genome sequencing of mycorrhizal fungi provides insights into the early evolution of symbiotic traits.</title>
        <authorList>
            <person name="Miyauchi S."/>
            <person name="Kiss E."/>
            <person name="Kuo A."/>
            <person name="Drula E."/>
            <person name="Kohler A."/>
            <person name="Sanchez-Garcia M."/>
            <person name="Morin E."/>
            <person name="Andreopoulos B."/>
            <person name="Barry K.W."/>
            <person name="Bonito G."/>
            <person name="Buee M."/>
            <person name="Carver A."/>
            <person name="Chen C."/>
            <person name="Cichocki N."/>
            <person name="Clum A."/>
            <person name="Culley D."/>
            <person name="Crous P.W."/>
            <person name="Fauchery L."/>
            <person name="Girlanda M."/>
            <person name="Hayes R.D."/>
            <person name="Keri Z."/>
            <person name="LaButti K."/>
            <person name="Lipzen A."/>
            <person name="Lombard V."/>
            <person name="Magnuson J."/>
            <person name="Maillard F."/>
            <person name="Murat C."/>
            <person name="Nolan M."/>
            <person name="Ohm R.A."/>
            <person name="Pangilinan J."/>
            <person name="Pereira M.F."/>
            <person name="Perotto S."/>
            <person name="Peter M."/>
            <person name="Pfister S."/>
            <person name="Riley R."/>
            <person name="Sitrit Y."/>
            <person name="Stielow J.B."/>
            <person name="Szollosi G."/>
            <person name="Zifcakova L."/>
            <person name="Stursova M."/>
            <person name="Spatafora J.W."/>
            <person name="Tedersoo L."/>
            <person name="Vaario L.M."/>
            <person name="Yamada A."/>
            <person name="Yan M."/>
            <person name="Wang P."/>
            <person name="Xu J."/>
            <person name="Bruns T."/>
            <person name="Baldrian P."/>
            <person name="Vilgalys R."/>
            <person name="Dunand C."/>
            <person name="Henrissat B."/>
            <person name="Grigoriev I.V."/>
            <person name="Hibbett D."/>
            <person name="Nagy L.G."/>
            <person name="Martin F.M."/>
        </authorList>
    </citation>
    <scope>NUCLEOTIDE SEQUENCE</scope>
    <source>
        <strain evidence="4">UH-Tt-Lm1</strain>
    </source>
</reference>
<organism evidence="4 5">
    <name type="scientific">Thelephora terrestris</name>
    <dbReference type="NCBI Taxonomy" id="56493"/>
    <lineage>
        <taxon>Eukaryota</taxon>
        <taxon>Fungi</taxon>
        <taxon>Dikarya</taxon>
        <taxon>Basidiomycota</taxon>
        <taxon>Agaricomycotina</taxon>
        <taxon>Agaricomycetes</taxon>
        <taxon>Thelephorales</taxon>
        <taxon>Thelephoraceae</taxon>
        <taxon>Thelephora</taxon>
    </lineage>
</organism>
<dbReference type="Gene3D" id="3.40.50.300">
    <property type="entry name" value="P-loop containing nucleotide triphosphate hydrolases"/>
    <property type="match status" value="1"/>
</dbReference>
<dbReference type="InterPro" id="IPR059179">
    <property type="entry name" value="MLKL-like_MCAfunc"/>
</dbReference>
<feature type="repeat" description="TPR" evidence="1">
    <location>
        <begin position="746"/>
        <end position="779"/>
    </location>
</feature>
<name>A0A9P6HP41_9AGAM</name>
<dbReference type="CDD" id="cd21037">
    <property type="entry name" value="MLKL_NTD"/>
    <property type="match status" value="1"/>
</dbReference>
<dbReference type="SMART" id="SM00028">
    <property type="entry name" value="TPR"/>
    <property type="match status" value="4"/>
</dbReference>
<comment type="caution">
    <text evidence="4">The sequence shown here is derived from an EMBL/GenBank/DDBJ whole genome shotgun (WGS) entry which is preliminary data.</text>
</comment>
<dbReference type="PANTHER" id="PTHR47691:SF3">
    <property type="entry name" value="HTH-TYPE TRANSCRIPTIONAL REGULATOR RV0890C-RELATED"/>
    <property type="match status" value="1"/>
</dbReference>
<feature type="region of interest" description="Disordered" evidence="3">
    <location>
        <begin position="194"/>
        <end position="218"/>
    </location>
</feature>
<keyword evidence="5" id="KW-1185">Reference proteome</keyword>
<dbReference type="EMBL" id="WIUZ02000001">
    <property type="protein sequence ID" value="KAF9792079.1"/>
    <property type="molecule type" value="Genomic_DNA"/>
</dbReference>
<dbReference type="Gene3D" id="1.20.930.20">
    <property type="entry name" value="Adaptor protein Cbl, N-terminal domain"/>
    <property type="match status" value="1"/>
</dbReference>
<dbReference type="SUPFAM" id="SSF52540">
    <property type="entry name" value="P-loop containing nucleoside triphosphate hydrolases"/>
    <property type="match status" value="1"/>
</dbReference>
<evidence type="ECO:0000256" key="3">
    <source>
        <dbReference type="SAM" id="MobiDB-lite"/>
    </source>
</evidence>
<keyword evidence="1" id="KW-0802">TPR repeat</keyword>
<dbReference type="AlphaFoldDB" id="A0A9P6HP41"/>